<evidence type="ECO:0000313" key="2">
    <source>
        <dbReference type="Proteomes" id="UP001139031"/>
    </source>
</evidence>
<evidence type="ECO:0008006" key="3">
    <source>
        <dbReference type="Google" id="ProtNLM"/>
    </source>
</evidence>
<sequence>MVVRSSATARRLFLSALLAPGLGCDDWRDGLDAWYDGENLTYYNSPSLVACGGTRAHVDGFVPFVTGELGLSPPAGIAYVWLDTDDFADSTCDPEIASGCAHGRRAQSTSPTHLHELVHAVTWAHGMNRLPFLTEGIAVAYEGPLGWPPVGEELSDPRPVMTVPGSEVPYGTAGAFVQFLLWRHGPAPLVDWAQQTAAGDDLARIAALFADAYGLDLDDEVEAFRSTWSCGDDPLPVRPYACAAPTIPWTTPETWTHTQSMDCSRDDVVGGFSPLYAWPSASAVTLDVDHPGPYTLVVESDGDFTVRLAPCFGCPWDGQQVVLRERGAESLELAPGRYYLQIQANSDEAPEVTVSLQ</sequence>
<protein>
    <recommendedName>
        <fullName evidence="3">Lipoprotein</fullName>
    </recommendedName>
</protein>
<evidence type="ECO:0000313" key="1">
    <source>
        <dbReference type="EMBL" id="MBZ5708909.1"/>
    </source>
</evidence>
<dbReference type="Proteomes" id="UP001139031">
    <property type="component" value="Unassembled WGS sequence"/>
</dbReference>
<dbReference type="RefSeq" id="WP_224190688.1">
    <property type="nucleotide sequence ID" value="NZ_JAIRAU010000002.1"/>
</dbReference>
<proteinExistence type="predicted"/>
<accession>A0ABS7TL37</accession>
<comment type="caution">
    <text evidence="1">The sequence shown here is derived from an EMBL/GenBank/DDBJ whole genome shotgun (WGS) entry which is preliminary data.</text>
</comment>
<organism evidence="1 2">
    <name type="scientific">Nannocystis pusilla</name>
    <dbReference type="NCBI Taxonomy" id="889268"/>
    <lineage>
        <taxon>Bacteria</taxon>
        <taxon>Pseudomonadati</taxon>
        <taxon>Myxococcota</taxon>
        <taxon>Polyangia</taxon>
        <taxon>Nannocystales</taxon>
        <taxon>Nannocystaceae</taxon>
        <taxon>Nannocystis</taxon>
    </lineage>
</organism>
<reference evidence="1" key="1">
    <citation type="submission" date="2021-08" db="EMBL/GenBank/DDBJ databases">
        <authorList>
            <person name="Stevens D.C."/>
        </authorList>
    </citation>
    <scope>NUCLEOTIDE SEQUENCE</scope>
    <source>
        <strain evidence="1">DSM 53165</strain>
    </source>
</reference>
<name>A0ABS7TL37_9BACT</name>
<dbReference type="EMBL" id="JAIRAU010000002">
    <property type="protein sequence ID" value="MBZ5708909.1"/>
    <property type="molecule type" value="Genomic_DNA"/>
</dbReference>
<gene>
    <name evidence="1" type="ORF">K7C98_06545</name>
</gene>
<keyword evidence="2" id="KW-1185">Reference proteome</keyword>